<comment type="caution">
    <text evidence="1">The sequence shown here is derived from an EMBL/GenBank/DDBJ whole genome shotgun (WGS) entry which is preliminary data.</text>
</comment>
<accession>A0A2T5BHJ5</accession>
<organism evidence="1 2">
    <name type="scientific">Mycoplana dimorpha</name>
    <dbReference type="NCBI Taxonomy" id="28320"/>
    <lineage>
        <taxon>Bacteria</taxon>
        <taxon>Pseudomonadati</taxon>
        <taxon>Pseudomonadota</taxon>
        <taxon>Alphaproteobacteria</taxon>
        <taxon>Hyphomicrobiales</taxon>
        <taxon>Rhizobiaceae</taxon>
        <taxon>Mycoplana</taxon>
    </lineage>
</organism>
<evidence type="ECO:0000313" key="1">
    <source>
        <dbReference type="EMBL" id="PTM98475.1"/>
    </source>
</evidence>
<name>A0A2T5BHJ5_MYCDI</name>
<dbReference type="OrthoDB" id="159745at2"/>
<sequence>MADRSTFSPDEWNLLLEAVMAAGIAVSAADPSGLWGMLKEGIAGSQTLLDARSNAAATPLMAAIAGSFESADGRNAARARLQATLEGAKPAEISSRCVEAVRRAAELVDAKAPADAPAFKAWLLQMSTDVAEAAKEGGFLGFGGTPVSDAEKATVAQISAALGLT</sequence>
<dbReference type="AlphaFoldDB" id="A0A2T5BHJ5"/>
<keyword evidence="2" id="KW-1185">Reference proteome</keyword>
<dbReference type="RefSeq" id="WP_108000864.1">
    <property type="nucleotide sequence ID" value="NZ_JBHEEX010000008.1"/>
</dbReference>
<dbReference type="Proteomes" id="UP000241247">
    <property type="component" value="Unassembled WGS sequence"/>
</dbReference>
<reference evidence="1 2" key="1">
    <citation type="submission" date="2018-04" db="EMBL/GenBank/DDBJ databases">
        <title>Genomic Encyclopedia of Type Strains, Phase IV (KMG-IV): sequencing the most valuable type-strain genomes for metagenomic binning, comparative biology and taxonomic classification.</title>
        <authorList>
            <person name="Goeker M."/>
        </authorList>
    </citation>
    <scope>NUCLEOTIDE SEQUENCE [LARGE SCALE GENOMIC DNA]</scope>
    <source>
        <strain evidence="1 2">DSM 7138</strain>
    </source>
</reference>
<dbReference type="EMBL" id="PZZZ01000001">
    <property type="protein sequence ID" value="PTM98475.1"/>
    <property type="molecule type" value="Genomic_DNA"/>
</dbReference>
<gene>
    <name evidence="1" type="ORF">C7449_101138</name>
</gene>
<proteinExistence type="predicted"/>
<protein>
    <submittedName>
        <fullName evidence="1">Uncharacterized protein</fullName>
    </submittedName>
</protein>
<evidence type="ECO:0000313" key="2">
    <source>
        <dbReference type="Proteomes" id="UP000241247"/>
    </source>
</evidence>